<proteinExistence type="predicted"/>
<organism evidence="1 2">
    <name type="scientific">Pisum sativum</name>
    <name type="common">Garden pea</name>
    <name type="synonym">Lathyrus oleraceus</name>
    <dbReference type="NCBI Taxonomy" id="3888"/>
    <lineage>
        <taxon>Eukaryota</taxon>
        <taxon>Viridiplantae</taxon>
        <taxon>Streptophyta</taxon>
        <taxon>Embryophyta</taxon>
        <taxon>Tracheophyta</taxon>
        <taxon>Spermatophyta</taxon>
        <taxon>Magnoliopsida</taxon>
        <taxon>eudicotyledons</taxon>
        <taxon>Gunneridae</taxon>
        <taxon>Pentapetalae</taxon>
        <taxon>rosids</taxon>
        <taxon>fabids</taxon>
        <taxon>Fabales</taxon>
        <taxon>Fabaceae</taxon>
        <taxon>Papilionoideae</taxon>
        <taxon>50 kb inversion clade</taxon>
        <taxon>NPAAA clade</taxon>
        <taxon>Hologalegina</taxon>
        <taxon>IRL clade</taxon>
        <taxon>Fabeae</taxon>
        <taxon>Lathyrus</taxon>
    </lineage>
</organism>
<evidence type="ECO:0000313" key="1">
    <source>
        <dbReference type="EMBL" id="KAI5426588.1"/>
    </source>
</evidence>
<comment type="caution">
    <text evidence="1">The sequence shown here is derived from an EMBL/GenBank/DDBJ whole genome shotgun (WGS) entry which is preliminary data.</text>
</comment>
<reference evidence="1 2" key="1">
    <citation type="journal article" date="2022" name="Nat. Genet.">
        <title>Improved pea reference genome and pan-genome highlight genomic features and evolutionary characteristics.</title>
        <authorList>
            <person name="Yang T."/>
            <person name="Liu R."/>
            <person name="Luo Y."/>
            <person name="Hu S."/>
            <person name="Wang D."/>
            <person name="Wang C."/>
            <person name="Pandey M.K."/>
            <person name="Ge S."/>
            <person name="Xu Q."/>
            <person name="Li N."/>
            <person name="Li G."/>
            <person name="Huang Y."/>
            <person name="Saxena R.K."/>
            <person name="Ji Y."/>
            <person name="Li M."/>
            <person name="Yan X."/>
            <person name="He Y."/>
            <person name="Liu Y."/>
            <person name="Wang X."/>
            <person name="Xiang C."/>
            <person name="Varshney R.K."/>
            <person name="Ding H."/>
            <person name="Gao S."/>
            <person name="Zong X."/>
        </authorList>
    </citation>
    <scope>NUCLEOTIDE SEQUENCE [LARGE SCALE GENOMIC DNA]</scope>
    <source>
        <strain evidence="1 2">cv. Zhongwan 6</strain>
    </source>
</reference>
<sequence length="130" mass="14914">MDNQNIQTPFQRKKVENIIEVTEKQSGLTVSQHRHISRRRSRKVTNQTVLEIKDQIIRARAYLGLSLPSSTSHLVKELRMRIREMELAVGEATKDSDLSRSALQKMRQMEGSLSTVLSQTALLWLLSSVR</sequence>
<accession>A0A9D4XUB2</accession>
<dbReference type="AlphaFoldDB" id="A0A9D4XUB2"/>
<gene>
    <name evidence="1" type="ORF">KIW84_032140</name>
</gene>
<keyword evidence="2" id="KW-1185">Reference proteome</keyword>
<name>A0A9D4XUB2_PEA</name>
<evidence type="ECO:0000313" key="2">
    <source>
        <dbReference type="Proteomes" id="UP001058974"/>
    </source>
</evidence>
<dbReference type="Proteomes" id="UP001058974">
    <property type="component" value="Chromosome 3"/>
</dbReference>
<protein>
    <submittedName>
        <fullName evidence="1">Uncharacterized protein</fullName>
    </submittedName>
</protein>
<dbReference type="Pfam" id="PF25557">
    <property type="entry name" value="GAUT_1"/>
    <property type="match status" value="1"/>
</dbReference>
<dbReference type="Gramene" id="Psat03G0214000-T1">
    <property type="protein sequence ID" value="KAI5426588.1"/>
    <property type="gene ID" value="KIW84_032140"/>
</dbReference>
<dbReference type="EMBL" id="JAMSHJ010000003">
    <property type="protein sequence ID" value="KAI5426588.1"/>
    <property type="molecule type" value="Genomic_DNA"/>
</dbReference>